<dbReference type="EMBL" id="CM029052">
    <property type="protein sequence ID" value="KAG2557341.1"/>
    <property type="molecule type" value="Genomic_DNA"/>
</dbReference>
<feature type="compositionally biased region" description="Basic and acidic residues" evidence="2">
    <location>
        <begin position="482"/>
        <end position="495"/>
    </location>
</feature>
<gene>
    <name evidence="3" type="ORF">PVAP13_8NG250003</name>
</gene>
<evidence type="ECO:0000313" key="4">
    <source>
        <dbReference type="Proteomes" id="UP000823388"/>
    </source>
</evidence>
<accession>A0A8T0P5A4</accession>
<reference evidence="3" key="1">
    <citation type="submission" date="2020-05" db="EMBL/GenBank/DDBJ databases">
        <title>WGS assembly of Panicum virgatum.</title>
        <authorList>
            <person name="Lovell J.T."/>
            <person name="Jenkins J."/>
            <person name="Shu S."/>
            <person name="Juenger T.E."/>
            <person name="Schmutz J."/>
        </authorList>
    </citation>
    <scope>NUCLEOTIDE SEQUENCE</scope>
    <source>
        <strain evidence="3">AP13</strain>
    </source>
</reference>
<proteinExistence type="predicted"/>
<feature type="region of interest" description="Disordered" evidence="2">
    <location>
        <begin position="521"/>
        <end position="548"/>
    </location>
</feature>
<feature type="region of interest" description="Disordered" evidence="2">
    <location>
        <begin position="451"/>
        <end position="502"/>
    </location>
</feature>
<evidence type="ECO:0008006" key="5">
    <source>
        <dbReference type="Google" id="ProtNLM"/>
    </source>
</evidence>
<feature type="coiled-coil region" evidence="1">
    <location>
        <begin position="340"/>
        <end position="415"/>
    </location>
</feature>
<evidence type="ECO:0000256" key="2">
    <source>
        <dbReference type="SAM" id="MobiDB-lite"/>
    </source>
</evidence>
<dbReference type="Proteomes" id="UP000823388">
    <property type="component" value="Chromosome 8N"/>
</dbReference>
<protein>
    <recommendedName>
        <fullName evidence="5">Zinc finger GRF-type domain-containing protein</fullName>
    </recommendedName>
</protein>
<name>A0A8T0P5A4_PANVG</name>
<dbReference type="AlphaFoldDB" id="A0A8T0P5A4"/>
<evidence type="ECO:0000313" key="3">
    <source>
        <dbReference type="EMBL" id="KAG2557341.1"/>
    </source>
</evidence>
<keyword evidence="4" id="KW-1185">Reference proteome</keyword>
<dbReference type="PANTHER" id="PTHR48127:SF1">
    <property type="entry name" value="ZINC FINGER GRF-TYPE DOMAIN-CONTAINING PROTEIN"/>
    <property type="match status" value="1"/>
</dbReference>
<organism evidence="3 4">
    <name type="scientific">Panicum virgatum</name>
    <name type="common">Blackwell switchgrass</name>
    <dbReference type="NCBI Taxonomy" id="38727"/>
    <lineage>
        <taxon>Eukaryota</taxon>
        <taxon>Viridiplantae</taxon>
        <taxon>Streptophyta</taxon>
        <taxon>Embryophyta</taxon>
        <taxon>Tracheophyta</taxon>
        <taxon>Spermatophyta</taxon>
        <taxon>Magnoliopsida</taxon>
        <taxon>Liliopsida</taxon>
        <taxon>Poales</taxon>
        <taxon>Poaceae</taxon>
        <taxon>PACMAD clade</taxon>
        <taxon>Panicoideae</taxon>
        <taxon>Panicodae</taxon>
        <taxon>Paniceae</taxon>
        <taxon>Panicinae</taxon>
        <taxon>Panicum</taxon>
        <taxon>Panicum sect. Hiantes</taxon>
    </lineage>
</organism>
<comment type="caution">
    <text evidence="3">The sequence shown here is derived from an EMBL/GenBank/DDBJ whole genome shotgun (WGS) entry which is preliminary data.</text>
</comment>
<feature type="compositionally biased region" description="Acidic residues" evidence="2">
    <location>
        <begin position="528"/>
        <end position="548"/>
    </location>
</feature>
<evidence type="ECO:0000256" key="1">
    <source>
        <dbReference type="SAM" id="Coils"/>
    </source>
</evidence>
<keyword evidence="1" id="KW-0175">Coiled coil</keyword>
<sequence length="548" mass="63295">MAMSDARYKVLGGGQYPSECDEDGLVPPALPVPFCRREPGNQLAEVKQSRHPKTAGRAFYICKWNDSLNPCHCFFFQWIDGPDKFDPRIRLFPYYRPESWAYNEFRRWVPPPPNPPPMTEEEKQEAAIYRVNNPPKCHCGVRAKLQRPNIGVPPKFTPFFRCSLNNRDGWPACDFNEYIYGPRSHWPTEEEVREFESGKKPWPCTTTPSLRCKCGILPTKGIVPSELGYGYYCGNSYGEFWEGRTCDYEWFQGRYELMLQLGRTKEPWKSRDTLNLKLKIRKDYQVTLPLESFLSGPVLQDLRREYGKKAAEKATLEDCIIYWRKNRSKYPRPLTDRELLANYEKKEKEEEMERQRLREERAKKGFTVDPEAKYRKGSWEEYFQKLEANKRMEEMEKMEDLAQEAQMEAMQALVADLPHKVPNVENDVSSASTEVLVVRATQMEAMKAFVGDLPAQDHPSDRKGKAVDTPVVDNHGNSAVQDKGKSASKHDHVPDDGDDDEWWSMNADEIEVIVSQIEVRKGKAVVQDDGDDDDDDGWGELLIEGDSD</sequence>
<dbReference type="PANTHER" id="PTHR48127">
    <property type="entry name" value="GRF-TYPE DOMAIN-CONTAINING PROTEIN"/>
    <property type="match status" value="1"/>
</dbReference>
<dbReference type="OrthoDB" id="680224at2759"/>